<feature type="non-terminal residue" evidence="2">
    <location>
        <position position="41"/>
    </location>
</feature>
<gene>
    <name evidence="2" type="ORF">EAI_12162</name>
</gene>
<name>E2BZA1_HARSA</name>
<protein>
    <submittedName>
        <fullName evidence="2">Uncharacterized protein FLJ37770</fullName>
    </submittedName>
</protein>
<accession>E2BZA1</accession>
<sequence>YREHSLSRAQVFRWHKSFLKGREHVENEPRSGRPSTPKTDE</sequence>
<dbReference type="Proteomes" id="UP000008237">
    <property type="component" value="Unassembled WGS sequence"/>
</dbReference>
<proteinExistence type="predicted"/>
<dbReference type="EMBL" id="GL451577">
    <property type="protein sequence ID" value="EFN79007.1"/>
    <property type="molecule type" value="Genomic_DNA"/>
</dbReference>
<keyword evidence="3" id="KW-1185">Reference proteome</keyword>
<dbReference type="InParanoid" id="E2BZA1"/>
<evidence type="ECO:0000313" key="3">
    <source>
        <dbReference type="Proteomes" id="UP000008237"/>
    </source>
</evidence>
<dbReference type="AlphaFoldDB" id="E2BZA1"/>
<evidence type="ECO:0000313" key="2">
    <source>
        <dbReference type="EMBL" id="EFN79007.1"/>
    </source>
</evidence>
<feature type="non-terminal residue" evidence="2">
    <location>
        <position position="1"/>
    </location>
</feature>
<feature type="region of interest" description="Disordered" evidence="1">
    <location>
        <begin position="21"/>
        <end position="41"/>
    </location>
</feature>
<reference evidence="2 3" key="1">
    <citation type="journal article" date="2010" name="Science">
        <title>Genomic comparison of the ants Camponotus floridanus and Harpegnathos saltator.</title>
        <authorList>
            <person name="Bonasio R."/>
            <person name="Zhang G."/>
            <person name="Ye C."/>
            <person name="Mutti N.S."/>
            <person name="Fang X."/>
            <person name="Qin N."/>
            <person name="Donahue G."/>
            <person name="Yang P."/>
            <person name="Li Q."/>
            <person name="Li C."/>
            <person name="Zhang P."/>
            <person name="Huang Z."/>
            <person name="Berger S.L."/>
            <person name="Reinberg D."/>
            <person name="Wang J."/>
            <person name="Liebig J."/>
        </authorList>
    </citation>
    <scope>NUCLEOTIDE SEQUENCE [LARGE SCALE GENOMIC DNA]</scope>
    <source>
        <strain evidence="2 3">R22 G/1</strain>
    </source>
</reference>
<organism evidence="3">
    <name type="scientific">Harpegnathos saltator</name>
    <name type="common">Jerdon's jumping ant</name>
    <dbReference type="NCBI Taxonomy" id="610380"/>
    <lineage>
        <taxon>Eukaryota</taxon>
        <taxon>Metazoa</taxon>
        <taxon>Ecdysozoa</taxon>
        <taxon>Arthropoda</taxon>
        <taxon>Hexapoda</taxon>
        <taxon>Insecta</taxon>
        <taxon>Pterygota</taxon>
        <taxon>Neoptera</taxon>
        <taxon>Endopterygota</taxon>
        <taxon>Hymenoptera</taxon>
        <taxon>Apocrita</taxon>
        <taxon>Aculeata</taxon>
        <taxon>Formicoidea</taxon>
        <taxon>Formicidae</taxon>
        <taxon>Ponerinae</taxon>
        <taxon>Ponerini</taxon>
        <taxon>Harpegnathos</taxon>
    </lineage>
</organism>
<feature type="compositionally biased region" description="Basic and acidic residues" evidence="1">
    <location>
        <begin position="21"/>
        <end position="31"/>
    </location>
</feature>
<evidence type="ECO:0000256" key="1">
    <source>
        <dbReference type="SAM" id="MobiDB-lite"/>
    </source>
</evidence>